<evidence type="ECO:0000256" key="14">
    <source>
        <dbReference type="ARBA" id="ARBA00032707"/>
    </source>
</evidence>
<keyword evidence="5 17" id="KW-1003">Cell membrane</keyword>
<dbReference type="PANTHER" id="PTHR30622:SF4">
    <property type="entry name" value="UNDECAPRENYL-DIPHOSPHATASE"/>
    <property type="match status" value="1"/>
</dbReference>
<comment type="function">
    <text evidence="17">Catalyzes the dephosphorylation of undecaprenyl diphosphate (UPP). Confers resistance to bacitracin.</text>
</comment>
<keyword evidence="19" id="KW-1185">Reference proteome</keyword>
<evidence type="ECO:0000256" key="12">
    <source>
        <dbReference type="ARBA" id="ARBA00023251"/>
    </source>
</evidence>
<evidence type="ECO:0000256" key="15">
    <source>
        <dbReference type="ARBA" id="ARBA00032932"/>
    </source>
</evidence>
<evidence type="ECO:0000256" key="13">
    <source>
        <dbReference type="ARBA" id="ARBA00023316"/>
    </source>
</evidence>
<keyword evidence="8 17" id="KW-0133">Cell shape</keyword>
<evidence type="ECO:0000256" key="17">
    <source>
        <dbReference type="HAMAP-Rule" id="MF_01006"/>
    </source>
</evidence>
<dbReference type="InterPro" id="IPR003824">
    <property type="entry name" value="UppP"/>
</dbReference>
<dbReference type="GO" id="GO:0046677">
    <property type="term" value="P:response to antibiotic"/>
    <property type="evidence" value="ECO:0007669"/>
    <property type="project" value="UniProtKB-UniRule"/>
</dbReference>
<keyword evidence="6 17" id="KW-0812">Transmembrane</keyword>
<keyword evidence="9 17" id="KW-0573">Peptidoglycan synthesis</keyword>
<comment type="caution">
    <text evidence="18">The sequence shown here is derived from an EMBL/GenBank/DDBJ whole genome shotgun (WGS) entry which is preliminary data.</text>
</comment>
<dbReference type="OrthoDB" id="9808289at2"/>
<gene>
    <name evidence="17 18" type="primary">uppP</name>
    <name evidence="18" type="ORF">GCM10011354_01940</name>
</gene>
<organism evidence="18 19">
    <name type="scientific">Egicoccus halophilus</name>
    <dbReference type="NCBI Taxonomy" id="1670830"/>
    <lineage>
        <taxon>Bacteria</taxon>
        <taxon>Bacillati</taxon>
        <taxon>Actinomycetota</taxon>
        <taxon>Nitriliruptoria</taxon>
        <taxon>Egicoccales</taxon>
        <taxon>Egicoccaceae</taxon>
        <taxon>Egicoccus</taxon>
    </lineage>
</organism>
<evidence type="ECO:0000256" key="8">
    <source>
        <dbReference type="ARBA" id="ARBA00022960"/>
    </source>
</evidence>
<evidence type="ECO:0000313" key="19">
    <source>
        <dbReference type="Proteomes" id="UP000650511"/>
    </source>
</evidence>
<name>A0A8J3ABX3_9ACTN</name>
<accession>A0A8J3ABX3</accession>
<evidence type="ECO:0000256" key="2">
    <source>
        <dbReference type="ARBA" id="ARBA00010621"/>
    </source>
</evidence>
<evidence type="ECO:0000256" key="4">
    <source>
        <dbReference type="ARBA" id="ARBA00021581"/>
    </source>
</evidence>
<feature type="transmembrane region" description="Helical" evidence="17">
    <location>
        <begin position="54"/>
        <end position="80"/>
    </location>
</feature>
<evidence type="ECO:0000256" key="5">
    <source>
        <dbReference type="ARBA" id="ARBA00022475"/>
    </source>
</evidence>
<sequence length="288" mass="29656">MSLFVAFVLGVVQGVFMFFPVSSTSHLVLTQTLLRSLGQDLPPPESAEMVLFDLLVHVGTLVSIAVVMGAGLRALGAGVVDDLTSGRLRAGGLREAVSTRLIALGLLTTAVTGVLGLLFVDQLTTGFGSPTAIAVALIGTGAMLWWTDKAGPGRLRAPDVGIGVAIAIGVAQFAALMPGLSRSGTTIFAALLVGMHRKLAARYSFFVAIPTILGASALQLRDVLDAGGLVAISWSAMAVGMLTAAVVGAGALWAVLRLLEQARFRIFSLYVWLLAGVILVTGFGAEAG</sequence>
<comment type="similarity">
    <text evidence="2 17">Belongs to the UppP family.</text>
</comment>
<dbReference type="HAMAP" id="MF_01006">
    <property type="entry name" value="Undec_diphosphatase"/>
    <property type="match status" value="1"/>
</dbReference>
<protein>
    <recommendedName>
        <fullName evidence="4 17">Undecaprenyl-diphosphatase</fullName>
        <ecNumber evidence="3 17">3.6.1.27</ecNumber>
    </recommendedName>
    <alternativeName>
        <fullName evidence="15 17">Bacitracin resistance protein</fullName>
    </alternativeName>
    <alternativeName>
        <fullName evidence="14 17">Undecaprenyl pyrophosphate phosphatase</fullName>
    </alternativeName>
</protein>
<reference evidence="18" key="1">
    <citation type="journal article" date="2014" name="Int. J. Syst. Evol. Microbiol.">
        <title>Complete genome sequence of Corynebacterium casei LMG S-19264T (=DSM 44701T), isolated from a smear-ripened cheese.</title>
        <authorList>
            <consortium name="US DOE Joint Genome Institute (JGI-PGF)"/>
            <person name="Walter F."/>
            <person name="Albersmeier A."/>
            <person name="Kalinowski J."/>
            <person name="Ruckert C."/>
        </authorList>
    </citation>
    <scope>NUCLEOTIDE SEQUENCE</scope>
    <source>
        <strain evidence="18">CGMCC 1.14988</strain>
    </source>
</reference>
<evidence type="ECO:0000256" key="9">
    <source>
        <dbReference type="ARBA" id="ARBA00022984"/>
    </source>
</evidence>
<dbReference type="EMBL" id="BMHA01000001">
    <property type="protein sequence ID" value="GGI02903.1"/>
    <property type="molecule type" value="Genomic_DNA"/>
</dbReference>
<keyword evidence="13 17" id="KW-0961">Cell wall biogenesis/degradation</keyword>
<dbReference type="GO" id="GO:0050380">
    <property type="term" value="F:undecaprenyl-diphosphatase activity"/>
    <property type="evidence" value="ECO:0007669"/>
    <property type="project" value="UniProtKB-UniRule"/>
</dbReference>
<reference evidence="18" key="2">
    <citation type="submission" date="2020-09" db="EMBL/GenBank/DDBJ databases">
        <authorList>
            <person name="Sun Q."/>
            <person name="Zhou Y."/>
        </authorList>
    </citation>
    <scope>NUCLEOTIDE SEQUENCE</scope>
    <source>
        <strain evidence="18">CGMCC 1.14988</strain>
    </source>
</reference>
<comment type="miscellaneous">
    <text evidence="17">Bacitracin is thought to be involved in the inhibition of peptidoglycan synthesis by sequestering undecaprenyl diphosphate, thereby reducing the pool of lipid carrier available.</text>
</comment>
<dbReference type="AlphaFoldDB" id="A0A8J3ABX3"/>
<dbReference type="RefSeq" id="WP_130648239.1">
    <property type="nucleotide sequence ID" value="NZ_BMHA01000001.1"/>
</dbReference>
<evidence type="ECO:0000313" key="18">
    <source>
        <dbReference type="EMBL" id="GGI02903.1"/>
    </source>
</evidence>
<dbReference type="GO" id="GO:0071555">
    <property type="term" value="P:cell wall organization"/>
    <property type="evidence" value="ECO:0007669"/>
    <property type="project" value="UniProtKB-KW"/>
</dbReference>
<dbReference type="EC" id="3.6.1.27" evidence="3 17"/>
<dbReference type="PANTHER" id="PTHR30622">
    <property type="entry name" value="UNDECAPRENYL-DIPHOSPHATASE"/>
    <property type="match status" value="1"/>
</dbReference>
<evidence type="ECO:0000256" key="10">
    <source>
        <dbReference type="ARBA" id="ARBA00022989"/>
    </source>
</evidence>
<feature type="transmembrane region" description="Helical" evidence="17">
    <location>
        <begin position="203"/>
        <end position="220"/>
    </location>
</feature>
<feature type="transmembrane region" description="Helical" evidence="17">
    <location>
        <begin position="126"/>
        <end position="145"/>
    </location>
</feature>
<evidence type="ECO:0000256" key="16">
    <source>
        <dbReference type="ARBA" id="ARBA00047594"/>
    </source>
</evidence>
<proteinExistence type="inferred from homology"/>
<feature type="transmembrane region" description="Helical" evidence="17">
    <location>
        <begin position="101"/>
        <end position="120"/>
    </location>
</feature>
<keyword evidence="11 17" id="KW-0472">Membrane</keyword>
<evidence type="ECO:0000256" key="3">
    <source>
        <dbReference type="ARBA" id="ARBA00012374"/>
    </source>
</evidence>
<dbReference type="Proteomes" id="UP000650511">
    <property type="component" value="Unassembled WGS sequence"/>
</dbReference>
<keyword evidence="10 17" id="KW-1133">Transmembrane helix</keyword>
<keyword evidence="12 17" id="KW-0046">Antibiotic resistance</keyword>
<dbReference type="Pfam" id="PF02673">
    <property type="entry name" value="BacA"/>
    <property type="match status" value="1"/>
</dbReference>
<keyword evidence="7 17" id="KW-0378">Hydrolase</keyword>
<evidence type="ECO:0000256" key="1">
    <source>
        <dbReference type="ARBA" id="ARBA00004651"/>
    </source>
</evidence>
<comment type="subcellular location">
    <subcellularLocation>
        <location evidence="1 17">Cell membrane</location>
        <topology evidence="1 17">Multi-pass membrane protein</topology>
    </subcellularLocation>
</comment>
<dbReference type="GO" id="GO:0005886">
    <property type="term" value="C:plasma membrane"/>
    <property type="evidence" value="ECO:0007669"/>
    <property type="project" value="UniProtKB-SubCell"/>
</dbReference>
<comment type="catalytic activity">
    <reaction evidence="16 17">
        <text>di-trans,octa-cis-undecaprenyl diphosphate + H2O = di-trans,octa-cis-undecaprenyl phosphate + phosphate + H(+)</text>
        <dbReference type="Rhea" id="RHEA:28094"/>
        <dbReference type="ChEBI" id="CHEBI:15377"/>
        <dbReference type="ChEBI" id="CHEBI:15378"/>
        <dbReference type="ChEBI" id="CHEBI:43474"/>
        <dbReference type="ChEBI" id="CHEBI:58405"/>
        <dbReference type="ChEBI" id="CHEBI:60392"/>
        <dbReference type="EC" id="3.6.1.27"/>
    </reaction>
</comment>
<feature type="transmembrane region" description="Helical" evidence="17">
    <location>
        <begin position="267"/>
        <end position="285"/>
    </location>
</feature>
<feature type="transmembrane region" description="Helical" evidence="17">
    <location>
        <begin position="157"/>
        <end position="174"/>
    </location>
</feature>
<dbReference type="GO" id="GO:0009252">
    <property type="term" value="P:peptidoglycan biosynthetic process"/>
    <property type="evidence" value="ECO:0007669"/>
    <property type="project" value="UniProtKB-KW"/>
</dbReference>
<evidence type="ECO:0000256" key="11">
    <source>
        <dbReference type="ARBA" id="ARBA00023136"/>
    </source>
</evidence>
<evidence type="ECO:0000256" key="6">
    <source>
        <dbReference type="ARBA" id="ARBA00022692"/>
    </source>
</evidence>
<feature type="transmembrane region" description="Helical" evidence="17">
    <location>
        <begin position="232"/>
        <end position="255"/>
    </location>
</feature>
<evidence type="ECO:0000256" key="7">
    <source>
        <dbReference type="ARBA" id="ARBA00022801"/>
    </source>
</evidence>
<dbReference type="GO" id="GO:0008360">
    <property type="term" value="P:regulation of cell shape"/>
    <property type="evidence" value="ECO:0007669"/>
    <property type="project" value="UniProtKB-KW"/>
</dbReference>